<dbReference type="RefSeq" id="WP_025360179.1">
    <property type="nucleotide sequence ID" value="NZ_BAAABQ010000084.1"/>
</dbReference>
<feature type="domain" description="HTH marR-type" evidence="1">
    <location>
        <begin position="1"/>
        <end position="136"/>
    </location>
</feature>
<evidence type="ECO:0000313" key="2">
    <source>
        <dbReference type="EMBL" id="MBA8925498.1"/>
    </source>
</evidence>
<comment type="caution">
    <text evidence="2">The sequence shown here is derived from an EMBL/GenBank/DDBJ whole genome shotgun (WGS) entry which is preliminary data.</text>
</comment>
<sequence length="157" mass="16976">MQSPTGVGFLLSQMGVFVSDGFAERVAALGLTPPQVGVLRLISQTPGLSQQALADRLGILPSRMVGLVDDLEARGLVERSRNPQDRRLYALHPTERGWETLASVSVIAVEFEREVCAPLSEREAGVLTDLLRRLADGHELPVGVHLGYRHLTEGDAG</sequence>
<dbReference type="InterPro" id="IPR000835">
    <property type="entry name" value="HTH_MarR-typ"/>
</dbReference>
<proteinExistence type="predicted"/>
<organism evidence="2 3">
    <name type="scientific">Kutzneria viridogrisea</name>
    <dbReference type="NCBI Taxonomy" id="47990"/>
    <lineage>
        <taxon>Bacteria</taxon>
        <taxon>Bacillati</taxon>
        <taxon>Actinomycetota</taxon>
        <taxon>Actinomycetes</taxon>
        <taxon>Pseudonocardiales</taxon>
        <taxon>Pseudonocardiaceae</taxon>
        <taxon>Kutzneria</taxon>
    </lineage>
</organism>
<accession>A0ABR6BF41</accession>
<dbReference type="PANTHER" id="PTHR33164">
    <property type="entry name" value="TRANSCRIPTIONAL REGULATOR, MARR FAMILY"/>
    <property type="match status" value="1"/>
</dbReference>
<dbReference type="InterPro" id="IPR036388">
    <property type="entry name" value="WH-like_DNA-bd_sf"/>
</dbReference>
<dbReference type="PRINTS" id="PR00598">
    <property type="entry name" value="HTHMARR"/>
</dbReference>
<dbReference type="GO" id="GO:0003677">
    <property type="term" value="F:DNA binding"/>
    <property type="evidence" value="ECO:0007669"/>
    <property type="project" value="UniProtKB-KW"/>
</dbReference>
<evidence type="ECO:0000313" key="3">
    <source>
        <dbReference type="Proteomes" id="UP000517916"/>
    </source>
</evidence>
<name>A0ABR6BF41_9PSEU</name>
<dbReference type="EMBL" id="JACJID010000002">
    <property type="protein sequence ID" value="MBA8925498.1"/>
    <property type="molecule type" value="Genomic_DNA"/>
</dbReference>
<dbReference type="Gene3D" id="1.10.10.10">
    <property type="entry name" value="Winged helix-like DNA-binding domain superfamily/Winged helix DNA-binding domain"/>
    <property type="match status" value="1"/>
</dbReference>
<gene>
    <name evidence="2" type="ORF">BC739_002697</name>
</gene>
<reference evidence="2 3" key="1">
    <citation type="submission" date="2020-08" db="EMBL/GenBank/DDBJ databases">
        <title>Genomic Encyclopedia of Archaeal and Bacterial Type Strains, Phase II (KMG-II): from individual species to whole genera.</title>
        <authorList>
            <person name="Goeker M."/>
        </authorList>
    </citation>
    <scope>NUCLEOTIDE SEQUENCE [LARGE SCALE GENOMIC DNA]</scope>
    <source>
        <strain evidence="2 3">DSM 43850</strain>
    </source>
</reference>
<keyword evidence="3" id="KW-1185">Reference proteome</keyword>
<evidence type="ECO:0000259" key="1">
    <source>
        <dbReference type="PROSITE" id="PS50995"/>
    </source>
</evidence>
<dbReference type="Proteomes" id="UP000517916">
    <property type="component" value="Unassembled WGS sequence"/>
</dbReference>
<dbReference type="PROSITE" id="PS50995">
    <property type="entry name" value="HTH_MARR_2"/>
    <property type="match status" value="1"/>
</dbReference>
<dbReference type="InterPro" id="IPR036390">
    <property type="entry name" value="WH_DNA-bd_sf"/>
</dbReference>
<protein>
    <submittedName>
        <fullName evidence="2">DNA-binding MarR family transcriptional regulator</fullName>
    </submittedName>
</protein>
<dbReference type="PANTHER" id="PTHR33164:SF89">
    <property type="entry name" value="MARR FAMILY REGULATORY PROTEIN"/>
    <property type="match status" value="1"/>
</dbReference>
<dbReference type="InterPro" id="IPR039422">
    <property type="entry name" value="MarR/SlyA-like"/>
</dbReference>
<dbReference type="SMART" id="SM00347">
    <property type="entry name" value="HTH_MARR"/>
    <property type="match status" value="1"/>
</dbReference>
<keyword evidence="2" id="KW-0238">DNA-binding</keyword>
<dbReference type="SUPFAM" id="SSF46785">
    <property type="entry name" value="Winged helix' DNA-binding domain"/>
    <property type="match status" value="1"/>
</dbReference>
<dbReference type="Pfam" id="PF12802">
    <property type="entry name" value="MarR_2"/>
    <property type="match status" value="1"/>
</dbReference>